<feature type="compositionally biased region" description="Acidic residues" evidence="6">
    <location>
        <begin position="231"/>
        <end position="276"/>
    </location>
</feature>
<feature type="compositionally biased region" description="Polar residues" evidence="6">
    <location>
        <begin position="186"/>
        <end position="195"/>
    </location>
</feature>
<dbReference type="PANTHER" id="PTHR46172">
    <property type="entry name" value="DNA POLYMERASE EPSILON SUBUNIT 3"/>
    <property type="match status" value="1"/>
</dbReference>
<feature type="domain" description="Transcription factor CBF/NF-Y/archaeal histone" evidence="7">
    <location>
        <begin position="72"/>
        <end position="136"/>
    </location>
</feature>
<accession>A0AA40F9Y4</accession>
<comment type="caution">
    <text evidence="8">The sequence shown here is derived from an EMBL/GenBank/DDBJ whole genome shotgun (WGS) entry which is preliminary data.</text>
</comment>
<dbReference type="GO" id="GO:0008623">
    <property type="term" value="C:CHRAC"/>
    <property type="evidence" value="ECO:0007669"/>
    <property type="project" value="TreeGrafter"/>
</dbReference>
<feature type="compositionally biased region" description="Low complexity" evidence="6">
    <location>
        <begin position="21"/>
        <end position="46"/>
    </location>
</feature>
<sequence>MPARKSDVSAARFVLADEDVAPSVETPATETPAPAAPSSEAPPSVSGPTSPHGEKKDKGKDKEEVITIEDLTLPKSIITRLAKGVLPPNTQIQANAILALSKSAVVFISHLATTANEFTTSANKKTIMPADVFKALEETEYGFMIERVEAEFAKFNQTQTSKRSTYRRKVAAAKRASTGGGDVSMSMLSTASTQDPEGMGHDDGDDEASRAAKKARIDGGGGAEDSRMDMDEQDPSDADTIPDEVDEEEEDGSEEEVEEDEDEEEEGPGEEGEEGEERGREVDEALDDEDNRQHIQDEGNGH</sequence>
<reference evidence="8" key="1">
    <citation type="submission" date="2023-06" db="EMBL/GenBank/DDBJ databases">
        <title>Genome-scale phylogeny and comparative genomics of the fungal order Sordariales.</title>
        <authorList>
            <consortium name="Lawrence Berkeley National Laboratory"/>
            <person name="Hensen N."/>
            <person name="Bonometti L."/>
            <person name="Westerberg I."/>
            <person name="Brannstrom I.O."/>
            <person name="Guillou S."/>
            <person name="Cros-Aarteil S."/>
            <person name="Calhoun S."/>
            <person name="Haridas S."/>
            <person name="Kuo A."/>
            <person name="Mondo S."/>
            <person name="Pangilinan J."/>
            <person name="Riley R."/>
            <person name="LaButti K."/>
            <person name="Andreopoulos B."/>
            <person name="Lipzen A."/>
            <person name="Chen C."/>
            <person name="Yanf M."/>
            <person name="Daum C."/>
            <person name="Ng V."/>
            <person name="Clum A."/>
            <person name="Steindorff A."/>
            <person name="Ohm R."/>
            <person name="Martin F."/>
            <person name="Silar P."/>
            <person name="Natvig D."/>
            <person name="Lalanne C."/>
            <person name="Gautier V."/>
            <person name="Ament-velasquez S.L."/>
            <person name="Kruys A."/>
            <person name="Hutchinson M.I."/>
            <person name="Powell A.J."/>
            <person name="Barry K."/>
            <person name="Miller A.N."/>
            <person name="Grigoriev I.V."/>
            <person name="Debuchy R."/>
            <person name="Gladieux P."/>
            <person name="Thoren M.H."/>
            <person name="Johannesson H."/>
        </authorList>
    </citation>
    <scope>NUCLEOTIDE SEQUENCE</scope>
    <source>
        <strain evidence="8">SMH3187-1</strain>
    </source>
</reference>
<keyword evidence="9" id="KW-1185">Reference proteome</keyword>
<name>A0AA40F9Y4_9PEZI</name>
<dbReference type="PANTHER" id="PTHR46172:SF1">
    <property type="entry name" value="DNA POLYMERASE EPSILON SUBUNIT 3"/>
    <property type="match status" value="1"/>
</dbReference>
<dbReference type="CDD" id="cd22928">
    <property type="entry name" value="HFD_POLE3_DPB4"/>
    <property type="match status" value="1"/>
</dbReference>
<feature type="region of interest" description="Disordered" evidence="6">
    <location>
        <begin position="157"/>
        <end position="302"/>
    </location>
</feature>
<dbReference type="SUPFAM" id="SSF47113">
    <property type="entry name" value="Histone-fold"/>
    <property type="match status" value="1"/>
</dbReference>
<dbReference type="GO" id="GO:0031507">
    <property type="term" value="P:heterochromatin formation"/>
    <property type="evidence" value="ECO:0007669"/>
    <property type="project" value="TreeGrafter"/>
</dbReference>
<evidence type="ECO:0000256" key="4">
    <source>
        <dbReference type="ARBA" id="ARBA00039775"/>
    </source>
</evidence>
<organism evidence="8 9">
    <name type="scientific">Schizothecium vesticola</name>
    <dbReference type="NCBI Taxonomy" id="314040"/>
    <lineage>
        <taxon>Eukaryota</taxon>
        <taxon>Fungi</taxon>
        <taxon>Dikarya</taxon>
        <taxon>Ascomycota</taxon>
        <taxon>Pezizomycotina</taxon>
        <taxon>Sordariomycetes</taxon>
        <taxon>Sordariomycetidae</taxon>
        <taxon>Sordariales</taxon>
        <taxon>Schizotheciaceae</taxon>
        <taxon>Schizothecium</taxon>
    </lineage>
</organism>
<dbReference type="InterPro" id="IPR003958">
    <property type="entry name" value="CBFA_NFYB_domain"/>
</dbReference>
<comment type="subcellular location">
    <subcellularLocation>
        <location evidence="1">Nucleus</location>
    </subcellularLocation>
</comment>
<dbReference type="Proteomes" id="UP001172155">
    <property type="component" value="Unassembled WGS sequence"/>
</dbReference>
<dbReference type="GO" id="GO:0006974">
    <property type="term" value="P:DNA damage response"/>
    <property type="evidence" value="ECO:0007669"/>
    <property type="project" value="TreeGrafter"/>
</dbReference>
<protein>
    <recommendedName>
        <fullName evidence="4">DNA polymerase epsilon subunit D</fullName>
    </recommendedName>
    <alternativeName>
        <fullName evidence="5">DNA polymerase II subunit D</fullName>
    </alternativeName>
</protein>
<dbReference type="GO" id="GO:0031490">
    <property type="term" value="F:chromatin DNA binding"/>
    <property type="evidence" value="ECO:0007669"/>
    <property type="project" value="TreeGrafter"/>
</dbReference>
<dbReference type="GO" id="GO:0006272">
    <property type="term" value="P:leading strand elongation"/>
    <property type="evidence" value="ECO:0007669"/>
    <property type="project" value="TreeGrafter"/>
</dbReference>
<dbReference type="GO" id="GO:0046982">
    <property type="term" value="F:protein heterodimerization activity"/>
    <property type="evidence" value="ECO:0007669"/>
    <property type="project" value="InterPro"/>
</dbReference>
<evidence type="ECO:0000256" key="1">
    <source>
        <dbReference type="ARBA" id="ARBA00004123"/>
    </source>
</evidence>
<dbReference type="InterPro" id="IPR009072">
    <property type="entry name" value="Histone-fold"/>
</dbReference>
<dbReference type="AlphaFoldDB" id="A0AA40F9Y4"/>
<gene>
    <name evidence="8" type="ORF">B0T18DRAFT_434505</name>
</gene>
<dbReference type="GO" id="GO:0008622">
    <property type="term" value="C:epsilon DNA polymerase complex"/>
    <property type="evidence" value="ECO:0007669"/>
    <property type="project" value="TreeGrafter"/>
</dbReference>
<evidence type="ECO:0000313" key="8">
    <source>
        <dbReference type="EMBL" id="KAK0753957.1"/>
    </source>
</evidence>
<feature type="region of interest" description="Disordered" evidence="6">
    <location>
        <begin position="1"/>
        <end position="66"/>
    </location>
</feature>
<feature type="compositionally biased region" description="Basic and acidic residues" evidence="6">
    <location>
        <begin position="198"/>
        <end position="210"/>
    </location>
</feature>
<evidence type="ECO:0000259" key="7">
    <source>
        <dbReference type="Pfam" id="PF00808"/>
    </source>
</evidence>
<keyword evidence="2" id="KW-0235">DNA replication</keyword>
<dbReference type="InterPro" id="IPR051377">
    <property type="entry name" value="DNA_Pol-Epsilon_Subunit"/>
</dbReference>
<evidence type="ECO:0000256" key="6">
    <source>
        <dbReference type="SAM" id="MobiDB-lite"/>
    </source>
</evidence>
<evidence type="ECO:0000256" key="2">
    <source>
        <dbReference type="ARBA" id="ARBA00022705"/>
    </source>
</evidence>
<feature type="compositionally biased region" description="Basic and acidic residues" evidence="6">
    <location>
        <begin position="291"/>
        <end position="302"/>
    </location>
</feature>
<feature type="compositionally biased region" description="Basic and acidic residues" evidence="6">
    <location>
        <begin position="52"/>
        <end position="65"/>
    </location>
</feature>
<evidence type="ECO:0000256" key="3">
    <source>
        <dbReference type="ARBA" id="ARBA00023242"/>
    </source>
</evidence>
<dbReference type="Pfam" id="PF00808">
    <property type="entry name" value="CBFD_NFYB_HMF"/>
    <property type="match status" value="1"/>
</dbReference>
<evidence type="ECO:0000313" key="9">
    <source>
        <dbReference type="Proteomes" id="UP001172155"/>
    </source>
</evidence>
<proteinExistence type="predicted"/>
<evidence type="ECO:0000256" key="5">
    <source>
        <dbReference type="ARBA" id="ARBA00042096"/>
    </source>
</evidence>
<dbReference type="Gene3D" id="1.10.20.10">
    <property type="entry name" value="Histone, subunit A"/>
    <property type="match status" value="1"/>
</dbReference>
<keyword evidence="3" id="KW-0539">Nucleus</keyword>
<dbReference type="EMBL" id="JAUKUD010000001">
    <property type="protein sequence ID" value="KAK0753957.1"/>
    <property type="molecule type" value="Genomic_DNA"/>
</dbReference>